<evidence type="ECO:0000313" key="1">
    <source>
        <dbReference type="EMBL" id="KAK3780317.1"/>
    </source>
</evidence>
<comment type="caution">
    <text evidence="1">The sequence shown here is derived from an EMBL/GenBank/DDBJ whole genome shotgun (WGS) entry which is preliminary data.</text>
</comment>
<organism evidence="1 2">
    <name type="scientific">Elysia crispata</name>
    <name type="common">lettuce slug</name>
    <dbReference type="NCBI Taxonomy" id="231223"/>
    <lineage>
        <taxon>Eukaryota</taxon>
        <taxon>Metazoa</taxon>
        <taxon>Spiralia</taxon>
        <taxon>Lophotrochozoa</taxon>
        <taxon>Mollusca</taxon>
        <taxon>Gastropoda</taxon>
        <taxon>Heterobranchia</taxon>
        <taxon>Euthyneura</taxon>
        <taxon>Panpulmonata</taxon>
        <taxon>Sacoglossa</taxon>
        <taxon>Placobranchoidea</taxon>
        <taxon>Plakobranchidae</taxon>
        <taxon>Elysia</taxon>
    </lineage>
</organism>
<proteinExistence type="predicted"/>
<gene>
    <name evidence="1" type="ORF">RRG08_010758</name>
</gene>
<dbReference type="EMBL" id="JAWDGP010002742">
    <property type="protein sequence ID" value="KAK3780317.1"/>
    <property type="molecule type" value="Genomic_DNA"/>
</dbReference>
<keyword evidence="2" id="KW-1185">Reference proteome</keyword>
<name>A0AAE1DRQ3_9GAST</name>
<evidence type="ECO:0000313" key="2">
    <source>
        <dbReference type="Proteomes" id="UP001283361"/>
    </source>
</evidence>
<dbReference type="Proteomes" id="UP001283361">
    <property type="component" value="Unassembled WGS sequence"/>
</dbReference>
<accession>A0AAE1DRQ3</accession>
<sequence>MAKASYSVDNISGPSHPALNRPHIVLYRTQSFQAYAPTGNRGRFEPLLVKSTAASSASGRVASHLNSHTDNHCLHRKFLAKLKRSDEKGSKSSQKDGWLSLELFEAITKQTRHNTTSQAHFPDNILQWRTSEIISSGQGDSN</sequence>
<dbReference type="AlphaFoldDB" id="A0AAE1DRQ3"/>
<protein>
    <submittedName>
        <fullName evidence="1">Uncharacterized protein</fullName>
    </submittedName>
</protein>
<reference evidence="1" key="1">
    <citation type="journal article" date="2023" name="G3 (Bethesda)">
        <title>A reference genome for the long-term kleptoplast-retaining sea slug Elysia crispata morphotype clarki.</title>
        <authorList>
            <person name="Eastman K.E."/>
            <person name="Pendleton A.L."/>
            <person name="Shaikh M.A."/>
            <person name="Suttiyut T."/>
            <person name="Ogas R."/>
            <person name="Tomko P."/>
            <person name="Gavelis G."/>
            <person name="Widhalm J.R."/>
            <person name="Wisecaver J.H."/>
        </authorList>
    </citation>
    <scope>NUCLEOTIDE SEQUENCE</scope>
    <source>
        <strain evidence="1">ECLA1</strain>
    </source>
</reference>